<feature type="non-terminal residue" evidence="1">
    <location>
        <position position="1"/>
    </location>
</feature>
<dbReference type="AlphaFoldDB" id="A0ABD2C0L7"/>
<dbReference type="EMBL" id="JAYRBN010000063">
    <property type="protein sequence ID" value="KAL2738577.1"/>
    <property type="molecule type" value="Genomic_DNA"/>
</dbReference>
<accession>A0ABD2C0L7</accession>
<gene>
    <name evidence="1" type="ORF">V1477_011936</name>
</gene>
<name>A0ABD2C0L7_VESMC</name>
<dbReference type="Proteomes" id="UP001607303">
    <property type="component" value="Unassembled WGS sequence"/>
</dbReference>
<organism evidence="1 2">
    <name type="scientific">Vespula maculifrons</name>
    <name type="common">Eastern yellow jacket</name>
    <name type="synonym">Wasp</name>
    <dbReference type="NCBI Taxonomy" id="7453"/>
    <lineage>
        <taxon>Eukaryota</taxon>
        <taxon>Metazoa</taxon>
        <taxon>Ecdysozoa</taxon>
        <taxon>Arthropoda</taxon>
        <taxon>Hexapoda</taxon>
        <taxon>Insecta</taxon>
        <taxon>Pterygota</taxon>
        <taxon>Neoptera</taxon>
        <taxon>Endopterygota</taxon>
        <taxon>Hymenoptera</taxon>
        <taxon>Apocrita</taxon>
        <taxon>Aculeata</taxon>
        <taxon>Vespoidea</taxon>
        <taxon>Vespidae</taxon>
        <taxon>Vespinae</taxon>
        <taxon>Vespula</taxon>
    </lineage>
</organism>
<evidence type="ECO:0000313" key="2">
    <source>
        <dbReference type="Proteomes" id="UP001607303"/>
    </source>
</evidence>
<comment type="caution">
    <text evidence="1">The sequence shown here is derived from an EMBL/GenBank/DDBJ whole genome shotgun (WGS) entry which is preliminary data.</text>
</comment>
<proteinExistence type="predicted"/>
<evidence type="ECO:0000313" key="1">
    <source>
        <dbReference type="EMBL" id="KAL2738577.1"/>
    </source>
</evidence>
<keyword evidence="2" id="KW-1185">Reference proteome</keyword>
<protein>
    <submittedName>
        <fullName evidence="1">Uncharacterized protein</fullName>
    </submittedName>
</protein>
<sequence>CPLTEKNETPWGDVIETTESTQRTPRWKGIDYHSRDSTRRLNLQEIRTLLFSSYDDLLKGIDRRSKYDFGNIDHTTLYLRCSCIMLKYIILRADYIKVKDALRLSTRSEINVFPPTASSIEFIRDLGARQSAI</sequence>
<reference evidence="1 2" key="1">
    <citation type="journal article" date="2024" name="Ann. Entomol. Soc. Am.">
        <title>Genomic analyses of the southern and eastern yellowjacket wasps (Hymenoptera: Vespidae) reveal evolutionary signatures of social life.</title>
        <authorList>
            <person name="Catto M.A."/>
            <person name="Caine P.B."/>
            <person name="Orr S.E."/>
            <person name="Hunt B.G."/>
            <person name="Goodisman M.A.D."/>
        </authorList>
    </citation>
    <scope>NUCLEOTIDE SEQUENCE [LARGE SCALE GENOMIC DNA]</scope>
    <source>
        <strain evidence="1">232</strain>
        <tissue evidence="1">Head and thorax</tissue>
    </source>
</reference>